<evidence type="ECO:0000256" key="1">
    <source>
        <dbReference type="SAM" id="Phobius"/>
    </source>
</evidence>
<evidence type="ECO:0000313" key="2">
    <source>
        <dbReference type="EMBL" id="OOR84537.1"/>
    </source>
</evidence>
<dbReference type="RefSeq" id="WP_078255601.1">
    <property type="nucleotide sequence ID" value="NZ_MUXT01000004.1"/>
</dbReference>
<keyword evidence="1" id="KW-0812">Transmembrane</keyword>
<evidence type="ECO:0000313" key="3">
    <source>
        <dbReference type="Proteomes" id="UP000190322"/>
    </source>
</evidence>
<dbReference type="Proteomes" id="UP000190322">
    <property type="component" value="Unassembled WGS sequence"/>
</dbReference>
<keyword evidence="1" id="KW-0472">Membrane</keyword>
<protein>
    <recommendedName>
        <fullName evidence="4">FixH family protein</fullName>
    </recommendedName>
</protein>
<dbReference type="InterPro" id="IPR008620">
    <property type="entry name" value="FixH"/>
</dbReference>
<accession>A0A1S9ZMN4</accession>
<dbReference type="AlphaFoldDB" id="A0A1S9ZMN4"/>
<name>A0A1S9ZMN4_9GAMM</name>
<dbReference type="Pfam" id="PF05751">
    <property type="entry name" value="FixH"/>
    <property type="match status" value="1"/>
</dbReference>
<dbReference type="EMBL" id="MUXT01000004">
    <property type="protein sequence ID" value="OOR84537.1"/>
    <property type="molecule type" value="Genomic_DNA"/>
</dbReference>
<sequence length="212" mass="24491">MKITPKPNKQANIWYKNYMVLIFVIGLPVLVVVVCIFFIIYSIKIQDSTVRDDWYMDGKTLYQDASRDKLSHDLGISGIMRLTQEDQMTRVRFELNYPAQSLATQTFSDGTPLTYPKSLSVRISHATDNDKDRDFIMTHQTDNSYAGEVKLDPTPAKYYLQVSNDDDKNWRLVQHENLPKQNIAFVPLASFDEERSALPDQRSRRPSADKSF</sequence>
<keyword evidence="1" id="KW-1133">Transmembrane helix</keyword>
<evidence type="ECO:0008006" key="4">
    <source>
        <dbReference type="Google" id="ProtNLM"/>
    </source>
</evidence>
<reference evidence="2 3" key="1">
    <citation type="submission" date="2017-02" db="EMBL/GenBank/DDBJ databases">
        <title>Draft genome sequence of Moraxella canis CCUG 8415A type strain.</title>
        <authorList>
            <person name="Engstrom-Jakobsson H."/>
            <person name="Salva-Serra F."/>
            <person name="Thorell K."/>
            <person name="Gonzales-Siles L."/>
            <person name="Karlsson R."/>
            <person name="Boulund F."/>
            <person name="Engstrand L."/>
            <person name="Moore E."/>
        </authorList>
    </citation>
    <scope>NUCLEOTIDE SEQUENCE [LARGE SCALE GENOMIC DNA]</scope>
    <source>
        <strain evidence="2 3">CCUG 8415A</strain>
    </source>
</reference>
<organism evidence="2 3">
    <name type="scientific">Moraxella canis</name>
    <dbReference type="NCBI Taxonomy" id="90239"/>
    <lineage>
        <taxon>Bacteria</taxon>
        <taxon>Pseudomonadati</taxon>
        <taxon>Pseudomonadota</taxon>
        <taxon>Gammaproteobacteria</taxon>
        <taxon>Moraxellales</taxon>
        <taxon>Moraxellaceae</taxon>
        <taxon>Moraxella</taxon>
    </lineage>
</organism>
<gene>
    <name evidence="2" type="ORF">B0180_02980</name>
</gene>
<proteinExistence type="predicted"/>
<comment type="caution">
    <text evidence="2">The sequence shown here is derived from an EMBL/GenBank/DDBJ whole genome shotgun (WGS) entry which is preliminary data.</text>
</comment>
<feature type="transmembrane region" description="Helical" evidence="1">
    <location>
        <begin position="20"/>
        <end position="41"/>
    </location>
</feature>